<keyword evidence="4 7" id="KW-0812">Transmembrane</keyword>
<dbReference type="PANTHER" id="PTHR43867">
    <property type="entry name" value="CELLULOSE SYNTHASE CATALYTIC SUBUNIT A [UDP-FORMING]"/>
    <property type="match status" value="1"/>
</dbReference>
<dbReference type="InterPro" id="IPR050321">
    <property type="entry name" value="Glycosyltr_2/OpgH_subfam"/>
</dbReference>
<keyword evidence="6 7" id="KW-0472">Membrane</keyword>
<protein>
    <submittedName>
        <fullName evidence="8">Beta-monoglucosyldiacylglycerol synthase</fullName>
        <ecNumber evidence="8">2.4.1.-</ecNumber>
    </submittedName>
</protein>
<dbReference type="SUPFAM" id="SSF53448">
    <property type="entry name" value="Nucleotide-diphospho-sugar transferases"/>
    <property type="match status" value="1"/>
</dbReference>
<evidence type="ECO:0000313" key="8">
    <source>
        <dbReference type="EMBL" id="KJL24487.1"/>
    </source>
</evidence>
<evidence type="ECO:0000313" key="9">
    <source>
        <dbReference type="Proteomes" id="UP000033725"/>
    </source>
</evidence>
<dbReference type="Gene3D" id="3.90.550.10">
    <property type="entry name" value="Spore Coat Polysaccharide Biosynthesis Protein SpsA, Chain A"/>
    <property type="match status" value="1"/>
</dbReference>
<keyword evidence="2 8" id="KW-0328">Glycosyltransferase</keyword>
<gene>
    <name evidence="8" type="ORF">RN51_01085</name>
</gene>
<evidence type="ECO:0000256" key="3">
    <source>
        <dbReference type="ARBA" id="ARBA00022679"/>
    </source>
</evidence>
<evidence type="ECO:0000256" key="6">
    <source>
        <dbReference type="ARBA" id="ARBA00023136"/>
    </source>
</evidence>
<accession>A0A0F0KU96</accession>
<dbReference type="AlphaFoldDB" id="A0A0F0KU96"/>
<sequence>MLSILNAFTILLGVAFVTYVVFILVPYLRYPKAIPGDPADFEWHFFIPCRDEEAVIDTTISRARRDFPGAHTWVIDDDSEDATSAIVSRWAAEDSHVHLVQRRRPEARTGKGDALNAAYHQLLSWLPEDADHDRIVVVVIDADGEMEPNALEICSAEDTFGDPAVGAAQIAVWMKNRDDKKPYPNSGRFANTFARFLLRMQDLEFRTTIAAMQSLRAKTGTVGLGGNGQFTRLSVLDAIGERFGEPWHGALLEDYELGVHVVLAGFQVKHVYDTHVNQEALPSIRRLLTQRTRWAQGNIQCVKYIAEVVKSPHVDSAGVIETSYYLVLPFLQMLGALSFTILLGAQVSLLIQDPAQVQLALGSVLGLVGLLSVFSIAPFAVWGFVYKVRCEPQASWFTALMWGLGVWLYVYYMYICIARAFLRIMRRKNGWAKTRRNAEAHVVVGGSVAVEV</sequence>
<dbReference type="PANTHER" id="PTHR43867:SF2">
    <property type="entry name" value="CELLULOSE SYNTHASE CATALYTIC SUBUNIT A [UDP-FORMING]"/>
    <property type="match status" value="1"/>
</dbReference>
<keyword evidence="5 7" id="KW-1133">Transmembrane helix</keyword>
<feature type="transmembrane region" description="Helical" evidence="7">
    <location>
        <begin position="324"/>
        <end position="347"/>
    </location>
</feature>
<evidence type="ECO:0000256" key="7">
    <source>
        <dbReference type="SAM" id="Phobius"/>
    </source>
</evidence>
<dbReference type="PATRIC" id="fig|82380.10.peg.1088"/>
<proteinExistence type="predicted"/>
<evidence type="ECO:0000256" key="2">
    <source>
        <dbReference type="ARBA" id="ARBA00022676"/>
    </source>
</evidence>
<evidence type="ECO:0000256" key="1">
    <source>
        <dbReference type="ARBA" id="ARBA00004141"/>
    </source>
</evidence>
<dbReference type="EMBL" id="JYIV01000020">
    <property type="protein sequence ID" value="KJL24487.1"/>
    <property type="molecule type" value="Genomic_DNA"/>
</dbReference>
<dbReference type="GO" id="GO:0016020">
    <property type="term" value="C:membrane"/>
    <property type="evidence" value="ECO:0007669"/>
    <property type="project" value="UniProtKB-SubCell"/>
</dbReference>
<dbReference type="Pfam" id="PF13641">
    <property type="entry name" value="Glyco_tranf_2_3"/>
    <property type="match status" value="1"/>
</dbReference>
<dbReference type="GO" id="GO:0016757">
    <property type="term" value="F:glycosyltransferase activity"/>
    <property type="evidence" value="ECO:0007669"/>
    <property type="project" value="UniProtKB-KW"/>
</dbReference>
<feature type="transmembrane region" description="Helical" evidence="7">
    <location>
        <begin position="7"/>
        <end position="28"/>
    </location>
</feature>
<organism evidence="8 9">
    <name type="scientific">Microbacterium oxydans</name>
    <dbReference type="NCBI Taxonomy" id="82380"/>
    <lineage>
        <taxon>Bacteria</taxon>
        <taxon>Bacillati</taxon>
        <taxon>Actinomycetota</taxon>
        <taxon>Actinomycetes</taxon>
        <taxon>Micrococcales</taxon>
        <taxon>Microbacteriaceae</taxon>
        <taxon>Microbacterium</taxon>
    </lineage>
</organism>
<dbReference type="RefSeq" id="WP_045263014.1">
    <property type="nucleotide sequence ID" value="NZ_JYIV01000020.1"/>
</dbReference>
<keyword evidence="3 8" id="KW-0808">Transferase</keyword>
<reference evidence="8 9" key="1">
    <citation type="submission" date="2015-02" db="EMBL/GenBank/DDBJ databases">
        <title>Draft genome sequences of ten Microbacterium spp. with emphasis on heavy metal contaminated environments.</title>
        <authorList>
            <person name="Corretto E."/>
        </authorList>
    </citation>
    <scope>NUCLEOTIDE SEQUENCE [LARGE SCALE GENOMIC DNA]</scope>
    <source>
        <strain evidence="8 9">BEL163</strain>
    </source>
</reference>
<dbReference type="EC" id="2.4.1.-" evidence="8"/>
<feature type="transmembrane region" description="Helical" evidence="7">
    <location>
        <begin position="396"/>
        <end position="422"/>
    </location>
</feature>
<comment type="caution">
    <text evidence="8">The sequence shown here is derived from an EMBL/GenBank/DDBJ whole genome shotgun (WGS) entry which is preliminary data.</text>
</comment>
<evidence type="ECO:0000256" key="5">
    <source>
        <dbReference type="ARBA" id="ARBA00022989"/>
    </source>
</evidence>
<comment type="subcellular location">
    <subcellularLocation>
        <location evidence="1">Membrane</location>
        <topology evidence="1">Multi-pass membrane protein</topology>
    </subcellularLocation>
</comment>
<dbReference type="Proteomes" id="UP000033725">
    <property type="component" value="Unassembled WGS sequence"/>
</dbReference>
<evidence type="ECO:0000256" key="4">
    <source>
        <dbReference type="ARBA" id="ARBA00022692"/>
    </source>
</evidence>
<name>A0A0F0KU96_9MICO</name>
<dbReference type="OrthoDB" id="9806824at2"/>
<dbReference type="InterPro" id="IPR029044">
    <property type="entry name" value="Nucleotide-diphossugar_trans"/>
</dbReference>
<feature type="transmembrane region" description="Helical" evidence="7">
    <location>
        <begin position="359"/>
        <end position="384"/>
    </location>
</feature>